<evidence type="ECO:0000313" key="3">
    <source>
        <dbReference type="EMBL" id="NMN00175.1"/>
    </source>
</evidence>
<feature type="compositionally biased region" description="Low complexity" evidence="1">
    <location>
        <begin position="12"/>
        <end position="26"/>
    </location>
</feature>
<keyword evidence="3" id="KW-0347">Helicase</keyword>
<feature type="domain" description="Restriction endonuclease type II-like" evidence="2">
    <location>
        <begin position="1154"/>
        <end position="1247"/>
    </location>
</feature>
<name>A0A7Y0HZF8_9BIFI</name>
<dbReference type="Proteomes" id="UP000588277">
    <property type="component" value="Unassembled WGS sequence"/>
</dbReference>
<dbReference type="GO" id="GO:0004386">
    <property type="term" value="F:helicase activity"/>
    <property type="evidence" value="ECO:0007669"/>
    <property type="project" value="UniProtKB-KW"/>
</dbReference>
<organism evidence="3 4">
    <name type="scientific">Bifidobacterium moraviense</name>
    <dbReference type="NCBI Taxonomy" id="2675323"/>
    <lineage>
        <taxon>Bacteria</taxon>
        <taxon>Bacillati</taxon>
        <taxon>Actinomycetota</taxon>
        <taxon>Actinomycetes</taxon>
        <taxon>Bifidobacteriales</taxon>
        <taxon>Bifidobacteriaceae</taxon>
        <taxon>Bifidobacterium</taxon>
    </lineage>
</organism>
<keyword evidence="3" id="KW-0378">Hydrolase</keyword>
<protein>
    <submittedName>
        <fullName evidence="3">Helicase</fullName>
    </submittedName>
</protein>
<gene>
    <name evidence="3" type="ORF">G1C96_0752</name>
</gene>
<accession>A0A7Y0HZF8</accession>
<proteinExistence type="predicted"/>
<dbReference type="RefSeq" id="WP_240945089.1">
    <property type="nucleotide sequence ID" value="NZ_JAAIIH010000002.1"/>
</dbReference>
<reference evidence="3 4" key="1">
    <citation type="submission" date="2020-02" db="EMBL/GenBank/DDBJ databases">
        <title>Characterization of phylogenetic diversity of novel bifidobacterial species isolated in Czech ZOOs.</title>
        <authorList>
            <person name="Lugli G.A."/>
            <person name="Vera N.B."/>
            <person name="Ventura M."/>
        </authorList>
    </citation>
    <scope>NUCLEOTIDE SEQUENCE [LARGE SCALE GENOMIC DNA]</scope>
    <source>
        <strain evidence="3 4">DSM 109958</strain>
    </source>
</reference>
<keyword evidence="4" id="KW-1185">Reference proteome</keyword>
<dbReference type="Pfam" id="PF18741">
    <property type="entry name" value="MTES_1575"/>
    <property type="match status" value="1"/>
</dbReference>
<sequence>MTEPTTPTSESGAPGVQNAAGAQGVPGAPPANPMQAILAAARGTQAQGDADATRAGKPTPIERIRGWRRAYQAVSGPTPLEDITQLASQLDLTHAHPSGIAQLFASGQVHLDALFRDNGMLRAANRRLERVLDDQAVKERVSGCAELSLVVGVAKWKSEAMPVLLYPVEVGRSNTVPAKTSIRFTGKVELNSVFVSAMRAQGVTLNAAQLFDISHYEGGTPETSALFNAITAKTFGVIEDFAIERTIVLGCFVEPTALLLGESLTILDQLQDGPTGNTLLDAVAGDEQAAASLRDAAIPAFSPFDGDPHGEYEIGDVDNTVRYAAGLAASGRSLFLDEPANRDTAVQSAAIASRCVMDGRSVLYVPCVMEAKRRFMQEIRASEMGSLVLDVTDPESNKAVDRQLIGAVSFQPGTATAHFEQLADELVGVRSRLTRYLGDLHGANKNWGFSAYETIQNLANISMLSTHPATRVRLKPAAAHAIKDSLDEWGAKLARAARLGEFTITPADTAWFGASIYGENEAVDAYQRVTRLLERTLPAVREQVASTVQSCGFPVPVTAQDWGRQVIVLKNLRRVLDVFQPGIFERDIQAMIEATQSKEQRKASGGSMGFWERRRHVKEAKELLRPGAQVEDLHEALTVVAKQAKQWRTFVPAGGWPVLPPKLDQIIDVQASLSEDLTALDTVLATTPAGGNLQTTPFNDVETRLRALFSDHTALDTLPERATLERDLLAAGLGDLVTDLKNRQVGEEAVGNELRLAWWTTVFDDIVHSSAIISNQDGSALSNAADRFNQVDTEHVRSIGAMVRQESTRRLSELLFSRTQEANQLHTLLASEGKANLSRLVHDYPTIMRLAKPILVATPATLAALTAPEQIADIAILDAAAHIPPIELLSVLRRVRQVVVLAHDETVTSDSIRLLAALLPHVSVRGRASRRSPAMAEFLEDHGYGSVGSDIATEAMRGAVSYTRVDGVGVPVLSSGLVESNQREIDAVVEILRNRAAGFTIVPASYLLTVVTLSGTHRTRLGAELKACAAKDEAFGKFLRHVRIIGLDEIAGAQSTDVIISLGFAKTSHGRLLQQFGDLEGDGGAGMLLDALALAGRNVDIVSGFGSEDLEEDRLHQPGPKLMRELLVWAEDQGGESVRPKSHDLAGRNVLLADLADRIRARGIDVAVDYGYADGRRIPLVAGVPGKPYALAVLTDDANFMGVQSTRERHRIIQEDLQMLGWSVMTVWSVGAFVNPDKEVDRVVSHLADLYGERR</sequence>
<evidence type="ECO:0000256" key="1">
    <source>
        <dbReference type="SAM" id="MobiDB-lite"/>
    </source>
</evidence>
<evidence type="ECO:0000259" key="2">
    <source>
        <dbReference type="Pfam" id="PF18741"/>
    </source>
</evidence>
<keyword evidence="3" id="KW-0547">Nucleotide-binding</keyword>
<evidence type="ECO:0000313" key="4">
    <source>
        <dbReference type="Proteomes" id="UP000588277"/>
    </source>
</evidence>
<comment type="caution">
    <text evidence="3">The sequence shown here is derived from an EMBL/GenBank/DDBJ whole genome shotgun (WGS) entry which is preliminary data.</text>
</comment>
<feature type="region of interest" description="Disordered" evidence="1">
    <location>
        <begin position="1"/>
        <end position="32"/>
    </location>
</feature>
<dbReference type="InterPro" id="IPR049468">
    <property type="entry name" value="Restrct_endonuc-II-like_dom"/>
</dbReference>
<dbReference type="EMBL" id="JAAIIH010000002">
    <property type="protein sequence ID" value="NMN00175.1"/>
    <property type="molecule type" value="Genomic_DNA"/>
</dbReference>
<keyword evidence="3" id="KW-0067">ATP-binding</keyword>
<feature type="compositionally biased region" description="Polar residues" evidence="1">
    <location>
        <begin position="1"/>
        <end position="11"/>
    </location>
</feature>
<dbReference type="AlphaFoldDB" id="A0A7Y0HZF8"/>